<sequence>MKIGQQFHIIVVVKGKAFVIEGRFLVERVRALELKKYHEIVMRIPLFEVDLGQAVYHGSYFHLFEIARDSFFRSLDFPYSQLMREGYHLTIAQLACAYFHPLRYDQLIQIRTSVKELKNRTLTMIQQIWYESTIYTQAEFIMVCVDFQGKVSLIPEKLRQVLSEWMAHS</sequence>
<dbReference type="Gene3D" id="3.10.129.10">
    <property type="entry name" value="Hotdog Thioesterase"/>
    <property type="match status" value="1"/>
</dbReference>
<comment type="similarity">
    <text evidence="1">Belongs to the 4-hydroxybenzoyl-CoA thioesterase family.</text>
</comment>
<name>A0A7C0WVF1_9BACT</name>
<dbReference type="PANTHER" id="PTHR31793">
    <property type="entry name" value="4-HYDROXYBENZOYL-COA THIOESTERASE FAMILY MEMBER"/>
    <property type="match status" value="1"/>
</dbReference>
<comment type="caution">
    <text evidence="3">The sequence shown here is derived from an EMBL/GenBank/DDBJ whole genome shotgun (WGS) entry which is preliminary data.</text>
</comment>
<evidence type="ECO:0000256" key="2">
    <source>
        <dbReference type="ARBA" id="ARBA00022801"/>
    </source>
</evidence>
<organism evidence="3">
    <name type="scientific">Thermodesulforhabdus norvegica</name>
    <dbReference type="NCBI Taxonomy" id="39841"/>
    <lineage>
        <taxon>Bacteria</taxon>
        <taxon>Pseudomonadati</taxon>
        <taxon>Thermodesulfobacteriota</taxon>
        <taxon>Syntrophobacteria</taxon>
        <taxon>Syntrophobacterales</taxon>
        <taxon>Thermodesulforhabdaceae</taxon>
        <taxon>Thermodesulforhabdus</taxon>
    </lineage>
</organism>
<dbReference type="PANTHER" id="PTHR31793:SF27">
    <property type="entry name" value="NOVEL THIOESTERASE SUPERFAMILY DOMAIN AND SAPOSIN A-TYPE DOMAIN CONTAINING PROTEIN (0610012H03RIK)"/>
    <property type="match status" value="1"/>
</dbReference>
<evidence type="ECO:0000313" key="3">
    <source>
        <dbReference type="EMBL" id="HDL90652.1"/>
    </source>
</evidence>
<protein>
    <submittedName>
        <fullName evidence="3">Acyl-CoA thioesterase</fullName>
    </submittedName>
</protein>
<dbReference type="InterPro" id="IPR029069">
    <property type="entry name" value="HotDog_dom_sf"/>
</dbReference>
<dbReference type="CDD" id="cd00586">
    <property type="entry name" value="4HBT"/>
    <property type="match status" value="1"/>
</dbReference>
<dbReference type="GO" id="GO:0047617">
    <property type="term" value="F:fatty acyl-CoA hydrolase activity"/>
    <property type="evidence" value="ECO:0007669"/>
    <property type="project" value="TreeGrafter"/>
</dbReference>
<dbReference type="InterPro" id="IPR006684">
    <property type="entry name" value="YbgC/YbaW"/>
</dbReference>
<dbReference type="EMBL" id="DQZW01000338">
    <property type="protein sequence ID" value="HDL90652.1"/>
    <property type="molecule type" value="Genomic_DNA"/>
</dbReference>
<dbReference type="Proteomes" id="UP000886355">
    <property type="component" value="Unassembled WGS sequence"/>
</dbReference>
<dbReference type="Pfam" id="PF13279">
    <property type="entry name" value="4HBT_2"/>
    <property type="match status" value="1"/>
</dbReference>
<dbReference type="AlphaFoldDB" id="A0A7C0WVF1"/>
<keyword evidence="2" id="KW-0378">Hydrolase</keyword>
<reference evidence="3" key="1">
    <citation type="journal article" date="2020" name="mSystems">
        <title>Genome- and Community-Level Interaction Insights into Carbon Utilization and Element Cycling Functions of Hydrothermarchaeota in Hydrothermal Sediment.</title>
        <authorList>
            <person name="Zhou Z."/>
            <person name="Liu Y."/>
            <person name="Xu W."/>
            <person name="Pan J."/>
            <person name="Luo Z.H."/>
            <person name="Li M."/>
        </authorList>
    </citation>
    <scope>NUCLEOTIDE SEQUENCE [LARGE SCALE GENOMIC DNA]</scope>
    <source>
        <strain evidence="3">HyVt-19</strain>
    </source>
</reference>
<proteinExistence type="inferred from homology"/>
<gene>
    <name evidence="3" type="ORF">ENG14_07090</name>
</gene>
<dbReference type="NCBIfam" id="TIGR00051">
    <property type="entry name" value="YbgC/FadM family acyl-CoA thioesterase"/>
    <property type="match status" value="1"/>
</dbReference>
<accession>A0A7C0WVF1</accession>
<dbReference type="InterPro" id="IPR050563">
    <property type="entry name" value="4-hydroxybenzoyl-CoA_TE"/>
</dbReference>
<dbReference type="SUPFAM" id="SSF54637">
    <property type="entry name" value="Thioesterase/thiol ester dehydrase-isomerase"/>
    <property type="match status" value="1"/>
</dbReference>
<evidence type="ECO:0000256" key="1">
    <source>
        <dbReference type="ARBA" id="ARBA00005953"/>
    </source>
</evidence>